<name>A0A2P5D3U1_PARAD</name>
<evidence type="ECO:0000313" key="2">
    <source>
        <dbReference type="EMBL" id="PON67964.1"/>
    </source>
</evidence>
<dbReference type="Proteomes" id="UP000237105">
    <property type="component" value="Unassembled WGS sequence"/>
</dbReference>
<proteinExistence type="predicted"/>
<feature type="compositionally biased region" description="Basic residues" evidence="1">
    <location>
        <begin position="20"/>
        <end position="30"/>
    </location>
</feature>
<keyword evidence="3" id="KW-1185">Reference proteome</keyword>
<evidence type="ECO:0000256" key="1">
    <source>
        <dbReference type="SAM" id="MobiDB-lite"/>
    </source>
</evidence>
<gene>
    <name evidence="2" type="ORF">PanWU01x14_099610</name>
</gene>
<sequence>MMLSLSSSNHHKSDKEDKRKGKTKKKKHGDHHFEPGPKGVLSSSYLKLFPTKLKVRWSGLFEETNVSPYGATRRIKVDIQKLKEDLGGDLDHAKCSIVSPNPL</sequence>
<reference evidence="3" key="1">
    <citation type="submission" date="2016-06" db="EMBL/GenBank/DDBJ databases">
        <title>Parallel loss of symbiosis genes in relatives of nitrogen-fixing non-legume Parasponia.</title>
        <authorList>
            <person name="Van Velzen R."/>
            <person name="Holmer R."/>
            <person name="Bu F."/>
            <person name="Rutten L."/>
            <person name="Van Zeijl A."/>
            <person name="Liu W."/>
            <person name="Santuari L."/>
            <person name="Cao Q."/>
            <person name="Sharma T."/>
            <person name="Shen D."/>
            <person name="Roswanjaya Y."/>
            <person name="Wardhani T."/>
            <person name="Kalhor M.S."/>
            <person name="Jansen J."/>
            <person name="Van den Hoogen J."/>
            <person name="Gungor B."/>
            <person name="Hartog M."/>
            <person name="Hontelez J."/>
            <person name="Verver J."/>
            <person name="Yang W.-C."/>
            <person name="Schijlen E."/>
            <person name="Repin R."/>
            <person name="Schilthuizen M."/>
            <person name="Schranz E."/>
            <person name="Heidstra R."/>
            <person name="Miyata K."/>
            <person name="Fedorova E."/>
            <person name="Kohlen W."/>
            <person name="Bisseling T."/>
            <person name="Smit S."/>
            <person name="Geurts R."/>
        </authorList>
    </citation>
    <scope>NUCLEOTIDE SEQUENCE [LARGE SCALE GENOMIC DNA]</scope>
    <source>
        <strain evidence="3">cv. WU1-14</strain>
    </source>
</reference>
<organism evidence="2 3">
    <name type="scientific">Parasponia andersonii</name>
    <name type="common">Sponia andersonii</name>
    <dbReference type="NCBI Taxonomy" id="3476"/>
    <lineage>
        <taxon>Eukaryota</taxon>
        <taxon>Viridiplantae</taxon>
        <taxon>Streptophyta</taxon>
        <taxon>Embryophyta</taxon>
        <taxon>Tracheophyta</taxon>
        <taxon>Spermatophyta</taxon>
        <taxon>Magnoliopsida</taxon>
        <taxon>eudicotyledons</taxon>
        <taxon>Gunneridae</taxon>
        <taxon>Pentapetalae</taxon>
        <taxon>rosids</taxon>
        <taxon>fabids</taxon>
        <taxon>Rosales</taxon>
        <taxon>Cannabaceae</taxon>
        <taxon>Parasponia</taxon>
    </lineage>
</organism>
<accession>A0A2P5D3U1</accession>
<evidence type="ECO:0000313" key="3">
    <source>
        <dbReference type="Proteomes" id="UP000237105"/>
    </source>
</evidence>
<comment type="caution">
    <text evidence="2">The sequence shown here is derived from an EMBL/GenBank/DDBJ whole genome shotgun (WGS) entry which is preliminary data.</text>
</comment>
<feature type="region of interest" description="Disordered" evidence="1">
    <location>
        <begin position="1"/>
        <end position="41"/>
    </location>
</feature>
<dbReference type="EMBL" id="JXTB01000067">
    <property type="protein sequence ID" value="PON67964.1"/>
    <property type="molecule type" value="Genomic_DNA"/>
</dbReference>
<dbReference type="AlphaFoldDB" id="A0A2P5D3U1"/>
<protein>
    <submittedName>
        <fullName evidence="2">Uncharacterized protein</fullName>
    </submittedName>
</protein>